<dbReference type="SMART" id="SM00220">
    <property type="entry name" value="S_TKc"/>
    <property type="match status" value="1"/>
</dbReference>
<dbReference type="Gene3D" id="1.10.510.10">
    <property type="entry name" value="Transferase(Phosphotransferase) domain 1"/>
    <property type="match status" value="1"/>
</dbReference>
<evidence type="ECO:0000313" key="6">
    <source>
        <dbReference type="Proteomes" id="UP000673691"/>
    </source>
</evidence>
<comment type="caution">
    <text evidence="5">The sequence shown here is derived from an EMBL/GenBank/DDBJ whole genome shotgun (WGS) entry which is preliminary data.</text>
</comment>
<feature type="compositionally biased region" description="Low complexity" evidence="3">
    <location>
        <begin position="304"/>
        <end position="315"/>
    </location>
</feature>
<dbReference type="AlphaFoldDB" id="A0A8H7ZWF2"/>
<keyword evidence="1" id="KW-0547">Nucleotide-binding</keyword>
<reference evidence="5 6" key="1">
    <citation type="journal article" name="Sci. Rep.">
        <title>Genome-scale phylogenetic analyses confirm Olpidium as the closest living zoosporic fungus to the non-flagellated, terrestrial fungi.</title>
        <authorList>
            <person name="Chang Y."/>
            <person name="Rochon D."/>
            <person name="Sekimoto S."/>
            <person name="Wang Y."/>
            <person name="Chovatia M."/>
            <person name="Sandor L."/>
            <person name="Salamov A."/>
            <person name="Grigoriev I.V."/>
            <person name="Stajich J.E."/>
            <person name="Spatafora J.W."/>
        </authorList>
    </citation>
    <scope>NUCLEOTIDE SEQUENCE [LARGE SCALE GENOMIC DNA]</scope>
    <source>
        <strain evidence="5">S191</strain>
    </source>
</reference>
<dbReference type="Proteomes" id="UP000673691">
    <property type="component" value="Unassembled WGS sequence"/>
</dbReference>
<feature type="compositionally biased region" description="Low complexity" evidence="3">
    <location>
        <begin position="366"/>
        <end position="380"/>
    </location>
</feature>
<feature type="compositionally biased region" description="Pro residues" evidence="3">
    <location>
        <begin position="316"/>
        <end position="331"/>
    </location>
</feature>
<name>A0A8H7ZWF2_9FUNG</name>
<dbReference type="PROSITE" id="PS50011">
    <property type="entry name" value="PROTEIN_KINASE_DOM"/>
    <property type="match status" value="1"/>
</dbReference>
<evidence type="ECO:0000256" key="1">
    <source>
        <dbReference type="ARBA" id="ARBA00022741"/>
    </source>
</evidence>
<dbReference type="PANTHER" id="PTHR24346:SF110">
    <property type="entry name" value="NON-SPECIFIC SERINE_THREONINE PROTEIN KINASE"/>
    <property type="match status" value="1"/>
</dbReference>
<proteinExistence type="predicted"/>
<evidence type="ECO:0000256" key="3">
    <source>
        <dbReference type="SAM" id="MobiDB-lite"/>
    </source>
</evidence>
<gene>
    <name evidence="5" type="ORF">BJ554DRAFT_7288</name>
</gene>
<dbReference type="InterPro" id="IPR000719">
    <property type="entry name" value="Prot_kinase_dom"/>
</dbReference>
<dbReference type="OrthoDB" id="4062651at2759"/>
<keyword evidence="2" id="KW-0067">ATP-binding</keyword>
<dbReference type="SUPFAM" id="SSF56112">
    <property type="entry name" value="Protein kinase-like (PK-like)"/>
    <property type="match status" value="1"/>
</dbReference>
<protein>
    <submittedName>
        <fullName evidence="5">Kinase-like domain-containing protein</fullName>
    </submittedName>
</protein>
<dbReference type="GO" id="GO:0005737">
    <property type="term" value="C:cytoplasm"/>
    <property type="evidence" value="ECO:0007669"/>
    <property type="project" value="TreeGrafter"/>
</dbReference>
<dbReference type="GO" id="GO:0004674">
    <property type="term" value="F:protein serine/threonine kinase activity"/>
    <property type="evidence" value="ECO:0007669"/>
    <property type="project" value="TreeGrafter"/>
</dbReference>
<keyword evidence="6" id="KW-1185">Reference proteome</keyword>
<accession>A0A8H7ZWF2</accession>
<evidence type="ECO:0000256" key="2">
    <source>
        <dbReference type="ARBA" id="ARBA00022840"/>
    </source>
</evidence>
<sequence>MFSVVRQAYTMRGKVNEINVVAVKIIKRKPDADDEQPGSQAEREIDVWRQARHERLVRLIDVAYLPQATFMFCDLCPRGNLLNHLLKNGAPGLPEDGAARLWTQVCAGVQYLHETLRVAHRDIKLENIFLSESGDVKLGDFGFAEYIDRSTFSAAGDAAGASGAHDGKTAFKREIPPTLGSVAYCAPEILRPDRAQPEASERKLQAMAAALKLPAGDCWALGVILFALVTGILPFADDFEPRLVVKIINLQYPWSPDFRPVPVTPSACSGFGDFFSPQCRQQQQAQDAFPQGRGPATSQRHGNAPAAPSSPSSPDRSPPAPRSPPLSPPSTAPACPSAKSSSGQQQAQQQFLQHQGPPACFPQRRGLAAAAAAAGHTAGAPRSRRNSFADQQADATKMGSPEVRALVAGLLTVSWRDRLSVREALQTDWVRRHGVS</sequence>
<feature type="region of interest" description="Disordered" evidence="3">
    <location>
        <begin position="279"/>
        <end position="396"/>
    </location>
</feature>
<dbReference type="Pfam" id="PF00069">
    <property type="entry name" value="Pkinase"/>
    <property type="match status" value="1"/>
</dbReference>
<dbReference type="PROSITE" id="PS00108">
    <property type="entry name" value="PROTEIN_KINASE_ST"/>
    <property type="match status" value="1"/>
</dbReference>
<organism evidence="5 6">
    <name type="scientific">Olpidium bornovanus</name>
    <dbReference type="NCBI Taxonomy" id="278681"/>
    <lineage>
        <taxon>Eukaryota</taxon>
        <taxon>Fungi</taxon>
        <taxon>Fungi incertae sedis</taxon>
        <taxon>Olpidiomycota</taxon>
        <taxon>Olpidiomycotina</taxon>
        <taxon>Olpidiomycetes</taxon>
        <taxon>Olpidiales</taxon>
        <taxon>Olpidiaceae</taxon>
        <taxon>Olpidium</taxon>
    </lineage>
</organism>
<dbReference type="GO" id="GO:0035556">
    <property type="term" value="P:intracellular signal transduction"/>
    <property type="evidence" value="ECO:0007669"/>
    <property type="project" value="TreeGrafter"/>
</dbReference>
<feature type="compositionally biased region" description="Low complexity" evidence="3">
    <location>
        <begin position="279"/>
        <end position="291"/>
    </location>
</feature>
<evidence type="ECO:0000259" key="4">
    <source>
        <dbReference type="PROSITE" id="PS50011"/>
    </source>
</evidence>
<dbReference type="GO" id="GO:0005524">
    <property type="term" value="F:ATP binding"/>
    <property type="evidence" value="ECO:0007669"/>
    <property type="project" value="UniProtKB-KW"/>
</dbReference>
<dbReference type="EMBL" id="JAEFCI010004918">
    <property type="protein sequence ID" value="KAG5460636.1"/>
    <property type="molecule type" value="Genomic_DNA"/>
</dbReference>
<evidence type="ECO:0000313" key="5">
    <source>
        <dbReference type="EMBL" id="KAG5460636.1"/>
    </source>
</evidence>
<feature type="compositionally biased region" description="Low complexity" evidence="3">
    <location>
        <begin position="332"/>
        <end position="355"/>
    </location>
</feature>
<dbReference type="PANTHER" id="PTHR24346">
    <property type="entry name" value="MAP/MICROTUBULE AFFINITY-REGULATING KINASE"/>
    <property type="match status" value="1"/>
</dbReference>
<dbReference type="InterPro" id="IPR008271">
    <property type="entry name" value="Ser/Thr_kinase_AS"/>
</dbReference>
<feature type="domain" description="Protein kinase" evidence="4">
    <location>
        <begin position="1"/>
        <end position="430"/>
    </location>
</feature>
<dbReference type="InterPro" id="IPR011009">
    <property type="entry name" value="Kinase-like_dom_sf"/>
</dbReference>